<dbReference type="AlphaFoldDB" id="A0A975K6J1"/>
<keyword evidence="1" id="KW-0472">Membrane</keyword>
<evidence type="ECO:0000256" key="1">
    <source>
        <dbReference type="SAM" id="Phobius"/>
    </source>
</evidence>
<evidence type="ECO:0000313" key="2">
    <source>
        <dbReference type="EMBL" id="QUT05699.1"/>
    </source>
</evidence>
<reference evidence="2" key="1">
    <citation type="submission" date="2021-04" db="EMBL/GenBank/DDBJ databases">
        <title>Isolation of p-tert-butylphenol degrading bacteria Sphingobium phenoxybenzoativorans Tas13 from active sludge.</title>
        <authorList>
            <person name="Li Y."/>
        </authorList>
    </citation>
    <scope>NUCLEOTIDE SEQUENCE</scope>
    <source>
        <strain evidence="2">Tas13</strain>
    </source>
</reference>
<sequence>MTEDIGLLETIGVSILVTFIYPTIWAWQRAADLAEALDFEDRSLN</sequence>
<keyword evidence="1" id="KW-0812">Transmembrane</keyword>
<evidence type="ECO:0000313" key="3">
    <source>
        <dbReference type="Proteomes" id="UP000681425"/>
    </source>
</evidence>
<name>A0A975K6J1_9SPHN</name>
<keyword evidence="3" id="KW-1185">Reference proteome</keyword>
<protein>
    <submittedName>
        <fullName evidence="2">Uncharacterized protein</fullName>
    </submittedName>
</protein>
<dbReference type="EMBL" id="CP073910">
    <property type="protein sequence ID" value="QUT05699.1"/>
    <property type="molecule type" value="Genomic_DNA"/>
</dbReference>
<gene>
    <name evidence="2" type="ORF">KFK14_22585</name>
</gene>
<dbReference type="Proteomes" id="UP000681425">
    <property type="component" value="Chromosome"/>
</dbReference>
<dbReference type="RefSeq" id="WP_212609221.1">
    <property type="nucleotide sequence ID" value="NZ_CP073910.1"/>
</dbReference>
<dbReference type="KEGG" id="spph:KFK14_22585"/>
<organism evidence="2 3">
    <name type="scientific">Sphingobium phenoxybenzoativorans</name>
    <dbReference type="NCBI Taxonomy" id="1592790"/>
    <lineage>
        <taxon>Bacteria</taxon>
        <taxon>Pseudomonadati</taxon>
        <taxon>Pseudomonadota</taxon>
        <taxon>Alphaproteobacteria</taxon>
        <taxon>Sphingomonadales</taxon>
        <taxon>Sphingomonadaceae</taxon>
        <taxon>Sphingobium</taxon>
    </lineage>
</organism>
<proteinExistence type="predicted"/>
<keyword evidence="1" id="KW-1133">Transmembrane helix</keyword>
<accession>A0A975K6J1</accession>
<feature type="transmembrane region" description="Helical" evidence="1">
    <location>
        <begin position="6"/>
        <end position="27"/>
    </location>
</feature>